<keyword evidence="21" id="KW-0675">Receptor</keyword>
<keyword evidence="17" id="KW-1133">Transmembrane helix</keyword>
<dbReference type="GO" id="GO:0046872">
    <property type="term" value="F:metal ion binding"/>
    <property type="evidence" value="ECO:0007669"/>
    <property type="project" value="UniProtKB-KW"/>
</dbReference>
<dbReference type="InterPro" id="IPR008266">
    <property type="entry name" value="Tyr_kinase_AS"/>
</dbReference>
<feature type="active site" description="Proton acceptor" evidence="26">
    <location>
        <position position="722"/>
    </location>
</feature>
<dbReference type="GeneTree" id="ENSGT00940000165564"/>
<dbReference type="PRINTS" id="PR00109">
    <property type="entry name" value="TYRKINASE"/>
</dbReference>
<evidence type="ECO:0000256" key="10">
    <source>
        <dbReference type="ARBA" id="ARBA00022737"/>
    </source>
</evidence>
<dbReference type="InParanoid" id="W5N3C2"/>
<evidence type="ECO:0000313" key="32">
    <source>
        <dbReference type="Ensembl" id="ENSLOCP00000015131.1"/>
    </source>
</evidence>
<dbReference type="GO" id="GO:0005886">
    <property type="term" value="C:plasma membrane"/>
    <property type="evidence" value="ECO:0000318"/>
    <property type="project" value="GO_Central"/>
</dbReference>
<evidence type="ECO:0000259" key="30">
    <source>
        <dbReference type="PROSITE" id="PS50011"/>
    </source>
</evidence>
<feature type="domain" description="Ig-like" evidence="31">
    <location>
        <begin position="135"/>
        <end position="218"/>
    </location>
</feature>
<evidence type="ECO:0000256" key="25">
    <source>
        <dbReference type="ARBA" id="ARBA00051243"/>
    </source>
</evidence>
<comment type="catalytic activity">
    <reaction evidence="25">
        <text>L-tyrosyl-[protein] + ATP = O-phospho-L-tyrosyl-[protein] + ADP + H(+)</text>
        <dbReference type="Rhea" id="RHEA:10596"/>
        <dbReference type="Rhea" id="RHEA-COMP:10136"/>
        <dbReference type="Rhea" id="RHEA-COMP:20101"/>
        <dbReference type="ChEBI" id="CHEBI:15378"/>
        <dbReference type="ChEBI" id="CHEBI:30616"/>
        <dbReference type="ChEBI" id="CHEBI:46858"/>
        <dbReference type="ChEBI" id="CHEBI:61978"/>
        <dbReference type="ChEBI" id="CHEBI:456216"/>
        <dbReference type="EC" id="2.7.10.1"/>
    </reaction>
</comment>
<evidence type="ECO:0000256" key="21">
    <source>
        <dbReference type="ARBA" id="ARBA00023170"/>
    </source>
</evidence>
<dbReference type="InterPro" id="IPR000719">
    <property type="entry name" value="Prot_kinase_dom"/>
</dbReference>
<dbReference type="InterPro" id="IPR013098">
    <property type="entry name" value="Ig_I-set"/>
</dbReference>
<evidence type="ECO:0000256" key="15">
    <source>
        <dbReference type="ARBA" id="ARBA00022840"/>
    </source>
</evidence>
<keyword evidence="12" id="KW-0967">Endosome</keyword>
<dbReference type="Pfam" id="PF07679">
    <property type="entry name" value="I-set"/>
    <property type="match status" value="2"/>
</dbReference>
<evidence type="ECO:0000256" key="14">
    <source>
        <dbReference type="ARBA" id="ARBA00022824"/>
    </source>
</evidence>
<reference evidence="32" key="2">
    <citation type="submission" date="2025-08" db="UniProtKB">
        <authorList>
            <consortium name="Ensembl"/>
        </authorList>
    </citation>
    <scope>IDENTIFICATION</scope>
</reference>
<evidence type="ECO:0000256" key="29">
    <source>
        <dbReference type="PROSITE-ProRule" id="PRU10141"/>
    </source>
</evidence>
<dbReference type="Pfam" id="PF13927">
    <property type="entry name" value="Ig_3"/>
    <property type="match status" value="1"/>
</dbReference>
<proteinExistence type="predicted"/>
<evidence type="ECO:0000256" key="1">
    <source>
        <dbReference type="ARBA" id="ARBA00004177"/>
    </source>
</evidence>
<dbReference type="Pfam" id="PF07714">
    <property type="entry name" value="PK_Tyr_Ser-Thr"/>
    <property type="match status" value="1"/>
</dbReference>
<dbReference type="GO" id="GO:0008543">
    <property type="term" value="P:fibroblast growth factor receptor signaling pathway"/>
    <property type="evidence" value="ECO:0000318"/>
    <property type="project" value="GO_Central"/>
</dbReference>
<dbReference type="Gene3D" id="3.30.200.20">
    <property type="entry name" value="Phosphorylase Kinase, domain 1"/>
    <property type="match status" value="1"/>
</dbReference>
<evidence type="ECO:0000256" key="5">
    <source>
        <dbReference type="ARBA" id="ARBA00022475"/>
    </source>
</evidence>
<dbReference type="STRING" id="7918.ENSLOCP00000015131"/>
<keyword evidence="23" id="KW-0393">Immunoglobulin domain</keyword>
<dbReference type="InterPro" id="IPR036179">
    <property type="entry name" value="Ig-like_dom_sf"/>
</dbReference>
<evidence type="ECO:0000256" key="22">
    <source>
        <dbReference type="ARBA" id="ARBA00023180"/>
    </source>
</evidence>
<evidence type="ECO:0000313" key="33">
    <source>
        <dbReference type="Proteomes" id="UP000018468"/>
    </source>
</evidence>
<evidence type="ECO:0000256" key="7">
    <source>
        <dbReference type="ARBA" id="ARBA00022679"/>
    </source>
</evidence>
<dbReference type="AlphaFoldDB" id="W5N3C2"/>
<dbReference type="Gene3D" id="6.10.250.1740">
    <property type="match status" value="1"/>
</dbReference>
<dbReference type="GO" id="GO:0008284">
    <property type="term" value="P:positive regulation of cell population proliferation"/>
    <property type="evidence" value="ECO:0000318"/>
    <property type="project" value="GO_Central"/>
</dbReference>
<dbReference type="InterPro" id="IPR007110">
    <property type="entry name" value="Ig-like_dom"/>
</dbReference>
<keyword evidence="14" id="KW-0256">Endoplasmic reticulum</keyword>
<dbReference type="PROSITE" id="PS50011">
    <property type="entry name" value="PROTEIN_KINASE_DOM"/>
    <property type="match status" value="1"/>
</dbReference>
<keyword evidence="22" id="KW-0325">Glycoprotein</keyword>
<evidence type="ECO:0000256" key="12">
    <source>
        <dbReference type="ARBA" id="ARBA00022753"/>
    </source>
</evidence>
<comment type="subcellular location">
    <subcellularLocation>
        <location evidence="3">Cell membrane</location>
        <topology evidence="3">Single-pass type I membrane protein</topology>
    </subcellularLocation>
    <subcellularLocation>
        <location evidence="2">Endoplasmic reticulum</location>
    </subcellularLocation>
    <subcellularLocation>
        <location evidence="1">Endosome</location>
    </subcellularLocation>
</comment>
<keyword evidence="10" id="KW-0677">Repeat</keyword>
<protein>
    <recommendedName>
        <fullName evidence="24">Fibroblast growth factor receptor 4</fullName>
        <ecNumber evidence="4">2.7.10.1</ecNumber>
    </recommendedName>
</protein>
<organism evidence="32 33">
    <name type="scientific">Lepisosteus oculatus</name>
    <name type="common">Spotted gar</name>
    <dbReference type="NCBI Taxonomy" id="7918"/>
    <lineage>
        <taxon>Eukaryota</taxon>
        <taxon>Metazoa</taxon>
        <taxon>Chordata</taxon>
        <taxon>Craniata</taxon>
        <taxon>Vertebrata</taxon>
        <taxon>Euteleostomi</taxon>
        <taxon>Actinopterygii</taxon>
        <taxon>Neopterygii</taxon>
        <taxon>Holostei</taxon>
        <taxon>Semionotiformes</taxon>
        <taxon>Lepisosteidae</taxon>
        <taxon>Lepisosteus</taxon>
    </lineage>
</organism>
<keyword evidence="19" id="KW-0829">Tyrosine-protein kinase</keyword>
<feature type="domain" description="Ig-like" evidence="31">
    <location>
        <begin position="353"/>
        <end position="457"/>
    </location>
</feature>
<reference evidence="32" key="3">
    <citation type="submission" date="2025-09" db="UniProtKB">
        <authorList>
            <consortium name="Ensembl"/>
        </authorList>
    </citation>
    <scope>IDENTIFICATION</scope>
</reference>
<dbReference type="EMBL" id="AHAT01005525">
    <property type="status" value="NOT_ANNOTATED_CDS"/>
    <property type="molecule type" value="Genomic_DNA"/>
</dbReference>
<keyword evidence="7" id="KW-0808">Transferase</keyword>
<dbReference type="PROSITE" id="PS00107">
    <property type="entry name" value="PROTEIN_KINASE_ATP"/>
    <property type="match status" value="1"/>
</dbReference>
<dbReference type="FunCoup" id="W5N3C2">
    <property type="interactions" value="442"/>
</dbReference>
<keyword evidence="9" id="KW-0732">Signal</keyword>
<evidence type="ECO:0000256" key="23">
    <source>
        <dbReference type="ARBA" id="ARBA00023319"/>
    </source>
</evidence>
<dbReference type="PANTHER" id="PTHR24416:SF343">
    <property type="entry name" value="FIBROBLAST GROWTH FACTOR RECEPTOR 4"/>
    <property type="match status" value="1"/>
</dbReference>
<dbReference type="GO" id="GO:0070374">
    <property type="term" value="P:positive regulation of ERK1 and ERK2 cascade"/>
    <property type="evidence" value="ECO:0000318"/>
    <property type="project" value="GO_Central"/>
</dbReference>
<dbReference type="InterPro" id="IPR050122">
    <property type="entry name" value="RTK"/>
</dbReference>
<dbReference type="OMA" id="CHGMANC"/>
<dbReference type="FunFam" id="1.10.510.10:FF:000007">
    <property type="entry name" value="Fibroblast growth factor receptor"/>
    <property type="match status" value="1"/>
</dbReference>
<evidence type="ECO:0000256" key="16">
    <source>
        <dbReference type="ARBA" id="ARBA00022843"/>
    </source>
</evidence>
<keyword evidence="18" id="KW-0472">Membrane</keyword>
<keyword evidence="33" id="KW-1185">Reference proteome</keyword>
<evidence type="ECO:0000259" key="31">
    <source>
        <dbReference type="PROSITE" id="PS50835"/>
    </source>
</evidence>
<evidence type="ECO:0000256" key="9">
    <source>
        <dbReference type="ARBA" id="ARBA00022729"/>
    </source>
</evidence>
<dbReference type="FunFam" id="3.30.200.20:FF:000011">
    <property type="entry name" value="Fibroblast growth factor receptor"/>
    <property type="match status" value="1"/>
</dbReference>
<dbReference type="Ensembl" id="ENSLOCT00000015160.1">
    <property type="protein sequence ID" value="ENSLOCP00000015131.1"/>
    <property type="gene ID" value="ENSLOCG00000012293.1"/>
</dbReference>
<dbReference type="SMART" id="SM00409">
    <property type="entry name" value="IG"/>
    <property type="match status" value="4"/>
</dbReference>
<dbReference type="GO" id="GO:0017134">
    <property type="term" value="F:fibroblast growth factor binding"/>
    <property type="evidence" value="ECO:0000318"/>
    <property type="project" value="GO_Central"/>
</dbReference>
<dbReference type="InterPro" id="IPR017441">
    <property type="entry name" value="Protein_kinase_ATP_BS"/>
</dbReference>
<evidence type="ECO:0000256" key="28">
    <source>
        <dbReference type="PIRSR" id="PIRSR000615-3"/>
    </source>
</evidence>
<keyword evidence="13" id="KW-0418">Kinase</keyword>
<dbReference type="InterPro" id="IPR003598">
    <property type="entry name" value="Ig_sub2"/>
</dbReference>
<dbReference type="SMART" id="SM00408">
    <property type="entry name" value="IGc2"/>
    <property type="match status" value="4"/>
</dbReference>
<dbReference type="GO" id="GO:1902036">
    <property type="term" value="P:regulation of hematopoietic stem cell differentiation"/>
    <property type="evidence" value="ECO:0007669"/>
    <property type="project" value="UniProtKB-ARBA"/>
</dbReference>
<dbReference type="InterPro" id="IPR013106">
    <property type="entry name" value="Ig_V-set"/>
</dbReference>
<evidence type="ECO:0000256" key="13">
    <source>
        <dbReference type="ARBA" id="ARBA00022777"/>
    </source>
</evidence>
<evidence type="ECO:0000256" key="4">
    <source>
        <dbReference type="ARBA" id="ARBA00011902"/>
    </source>
</evidence>
<dbReference type="GO" id="GO:0043235">
    <property type="term" value="C:receptor complex"/>
    <property type="evidence" value="ECO:0000318"/>
    <property type="project" value="GO_Central"/>
</dbReference>
<dbReference type="InterPro" id="IPR011009">
    <property type="entry name" value="Kinase-like_dom_sf"/>
</dbReference>
<dbReference type="InterPro" id="IPR003599">
    <property type="entry name" value="Ig_sub"/>
</dbReference>
<evidence type="ECO:0000256" key="8">
    <source>
        <dbReference type="ARBA" id="ARBA00022692"/>
    </source>
</evidence>
<dbReference type="Gene3D" id="2.60.40.10">
    <property type="entry name" value="Immunoglobulins"/>
    <property type="match status" value="4"/>
</dbReference>
<dbReference type="InterPro" id="IPR020635">
    <property type="entry name" value="Tyr_kinase_cat_dom"/>
</dbReference>
<keyword evidence="16" id="KW-0832">Ubl conjugation</keyword>
<evidence type="ECO:0000256" key="6">
    <source>
        <dbReference type="ARBA" id="ARBA00022553"/>
    </source>
</evidence>
<feature type="domain" description="Protein kinase" evidence="30">
    <location>
        <begin position="576"/>
        <end position="865"/>
    </location>
</feature>
<dbReference type="EC" id="2.7.10.1" evidence="4"/>
<keyword evidence="28" id="KW-0460">Magnesium</keyword>
<keyword evidence="28" id="KW-0479">Metal-binding</keyword>
<dbReference type="GO" id="GO:0005783">
    <property type="term" value="C:endoplasmic reticulum"/>
    <property type="evidence" value="ECO:0007669"/>
    <property type="project" value="UniProtKB-SubCell"/>
</dbReference>
<dbReference type="SUPFAM" id="SSF48726">
    <property type="entry name" value="Immunoglobulin"/>
    <property type="match status" value="4"/>
</dbReference>
<keyword evidence="8" id="KW-0812">Transmembrane</keyword>
<keyword evidence="15 27" id="KW-0067">ATP-binding</keyword>
<feature type="domain" description="Ig-like" evidence="31">
    <location>
        <begin position="252"/>
        <end position="345"/>
    </location>
</feature>
<feature type="domain" description="Ig-like" evidence="31">
    <location>
        <begin position="6"/>
        <end position="109"/>
    </location>
</feature>
<evidence type="ECO:0000256" key="17">
    <source>
        <dbReference type="ARBA" id="ARBA00022989"/>
    </source>
</evidence>
<dbReference type="PROSITE" id="PS00109">
    <property type="entry name" value="PROTEIN_KINASE_TYR"/>
    <property type="match status" value="1"/>
</dbReference>
<evidence type="ECO:0000256" key="19">
    <source>
        <dbReference type="ARBA" id="ARBA00023137"/>
    </source>
</evidence>
<evidence type="ECO:0000256" key="2">
    <source>
        <dbReference type="ARBA" id="ARBA00004240"/>
    </source>
</evidence>
<dbReference type="GO" id="GO:0005768">
    <property type="term" value="C:endosome"/>
    <property type="evidence" value="ECO:0007669"/>
    <property type="project" value="UniProtKB-SubCell"/>
</dbReference>
<evidence type="ECO:0000256" key="20">
    <source>
        <dbReference type="ARBA" id="ARBA00023157"/>
    </source>
</evidence>
<dbReference type="FunFam" id="2.60.40.10:FF:000016">
    <property type="entry name" value="Fibroblast growth factor receptor"/>
    <property type="match status" value="1"/>
</dbReference>
<dbReference type="eggNOG" id="KOG0200">
    <property type="taxonomic scope" value="Eukaryota"/>
</dbReference>
<dbReference type="EMBL" id="AHAT01005526">
    <property type="status" value="NOT_ANNOTATED_CDS"/>
    <property type="molecule type" value="Genomic_DNA"/>
</dbReference>
<keyword evidence="11 27" id="KW-0547">Nucleotide-binding</keyword>
<evidence type="ECO:0000256" key="24">
    <source>
        <dbReference type="ARBA" id="ARBA00039655"/>
    </source>
</evidence>
<keyword evidence="5" id="KW-1003">Cell membrane</keyword>
<dbReference type="HOGENOM" id="CLU_000288_74_3_1"/>
<evidence type="ECO:0000256" key="11">
    <source>
        <dbReference type="ARBA" id="ARBA00022741"/>
    </source>
</evidence>
<dbReference type="SMART" id="SM00406">
    <property type="entry name" value="IGv"/>
    <property type="match status" value="2"/>
</dbReference>
<dbReference type="Gene3D" id="1.10.510.10">
    <property type="entry name" value="Transferase(Phosphotransferase) domain 1"/>
    <property type="match status" value="1"/>
</dbReference>
<feature type="binding site" evidence="27">
    <location>
        <begin position="583"/>
        <end position="590"/>
    </location>
    <ligand>
        <name>ATP</name>
        <dbReference type="ChEBI" id="CHEBI:30616"/>
    </ligand>
</feature>
<keyword evidence="20" id="KW-1015">Disulfide bond</keyword>
<dbReference type="SMART" id="SM00219">
    <property type="entry name" value="TyrKc"/>
    <property type="match status" value="1"/>
</dbReference>
<dbReference type="GO" id="GO:0070857">
    <property type="term" value="P:regulation of bile acid biosynthetic process"/>
    <property type="evidence" value="ECO:0000318"/>
    <property type="project" value="GO_Central"/>
</dbReference>
<evidence type="ECO:0000256" key="3">
    <source>
        <dbReference type="ARBA" id="ARBA00004251"/>
    </source>
</evidence>
<dbReference type="InterPro" id="IPR013783">
    <property type="entry name" value="Ig-like_fold"/>
</dbReference>
<dbReference type="Proteomes" id="UP000018468">
    <property type="component" value="Linkage group LG6"/>
</dbReference>
<dbReference type="FunFam" id="2.60.40.10:FF:000020">
    <property type="entry name" value="Fibroblast growth factor receptor"/>
    <property type="match status" value="2"/>
</dbReference>
<dbReference type="SUPFAM" id="SSF56112">
    <property type="entry name" value="Protein kinase-like (PK-like)"/>
    <property type="match status" value="1"/>
</dbReference>
<feature type="binding site" evidence="27">
    <location>
        <position position="726"/>
    </location>
    <ligand>
        <name>ATP</name>
        <dbReference type="ChEBI" id="CHEBI:30616"/>
    </ligand>
</feature>
<evidence type="ECO:0000256" key="27">
    <source>
        <dbReference type="PIRSR" id="PIRSR000615-2"/>
    </source>
</evidence>
<feature type="binding site" evidence="27 29">
    <location>
        <position position="612"/>
    </location>
    <ligand>
        <name>ATP</name>
        <dbReference type="ChEBI" id="CHEBI:30616"/>
    </ligand>
</feature>
<dbReference type="PROSITE" id="PS50835">
    <property type="entry name" value="IG_LIKE"/>
    <property type="match status" value="4"/>
</dbReference>
<accession>W5N3C2</accession>
<dbReference type="PANTHER" id="PTHR24416">
    <property type="entry name" value="TYROSINE-PROTEIN KINASE RECEPTOR"/>
    <property type="match status" value="1"/>
</dbReference>
<dbReference type="InterPro" id="IPR001245">
    <property type="entry name" value="Ser-Thr/Tyr_kinase_cat_dom"/>
</dbReference>
<dbReference type="FunFam" id="2.60.40.10:FF:000423">
    <property type="entry name" value="Fibroblast growth factor receptor"/>
    <property type="match status" value="1"/>
</dbReference>
<sequence>MNEPRPSRPVLQPGFPGNSTVVAGSDVELHCRVSGTARARIQWFRPVERDGSVSVPGGPPYLRALTPNRLNVSKGSSLRLANVSLADAGEYVCVAESSAGRDQRSAWLTVLTDLILFECEQMKRTELKGHAWENTRISKDETTEQFFLEPGEVLKLTCDANRTGGIHWFKGDMRIHHGDRIQIQANTMEISEVTYEDSGPYLCVTRGTREVLRNFTITVVDSLESGDDDEDNGLEDTMADVDEEQTYYTRGPYWTHTQRMEKKLYAVPAGNTVKFRCPAMGSPLPTIRWLKNGREFRGEHRIGGIKLRHQHWSLVMESVVPSDRGNYTCVVENIYGSISHSYLLDVLGKGRGPHSSSCPGGETIYSHCVVCPVHFYFECTVYKNVHMLPKTSEHFNSGPATHSPNGTIPWQLLKTGSLNMSEVEVLYLPNVTMEDAGEYTCLAGNSIGFSFQSAWLTVLPAEEEILEEVDLLETKYTDIIVYASGSLALVMAVVIVVLCRMQSSSGVEPFDVLPVQKLSKFPLRRQYSVESNSSGKSSASLMRVARLSSSCTPMLAGVMEFELPLDPHWEFPRENLTLGKPLGEGCFGQVVRAEAYGISKESPDQVATVAVKMLKADDATDKDLADLISEMEMMKMMDKHKNIINLLGVCTQDGPLYVLVEYASKGSLREYLRARRPPGMDYTFDVTKVPEEQLTFKDLLSCAYQVARGMDYLASQHCIHRDLAARNVLVTEDKVMKIADFGLARGVHQIDYYKKTTNGRLPVKWMAPEALFDRVYTHQSDVWSFGVLMWEIFTLGGSPYPGIPVEELFKLLKEGHRMDKPSNCTHELYMLMRECWHAVPTQRPTFKQLVQDLDRILLSVSDEYLDLSTPFEQYSPSCEDASSTCSSDNDSVFTHDALSTDPCLLGYHDVHSRLQMKSAIA</sequence>
<dbReference type="PIRSF" id="PIRSF000615">
    <property type="entry name" value="TyrPK_CSF1-R"/>
    <property type="match status" value="1"/>
</dbReference>
<dbReference type="Bgee" id="ENSLOCG00000012293">
    <property type="expression patterns" value="Expressed in embryo and 13 other cell types or tissues"/>
</dbReference>
<evidence type="ECO:0000256" key="26">
    <source>
        <dbReference type="PIRSR" id="PIRSR000615-1"/>
    </source>
</evidence>
<dbReference type="GO" id="GO:0005007">
    <property type="term" value="F:fibroblast growth factor receptor activity"/>
    <property type="evidence" value="ECO:0000318"/>
    <property type="project" value="GO_Central"/>
</dbReference>
<keyword evidence="6" id="KW-0597">Phosphoprotein</keyword>
<dbReference type="GO" id="GO:0005524">
    <property type="term" value="F:ATP binding"/>
    <property type="evidence" value="ECO:0007669"/>
    <property type="project" value="UniProtKB-UniRule"/>
</dbReference>
<feature type="binding site" evidence="28">
    <location>
        <position position="740"/>
    </location>
    <ligand>
        <name>Mg(2+)</name>
        <dbReference type="ChEBI" id="CHEBI:18420"/>
    </ligand>
</feature>
<reference evidence="33" key="1">
    <citation type="submission" date="2011-12" db="EMBL/GenBank/DDBJ databases">
        <title>The Draft Genome of Lepisosteus oculatus.</title>
        <authorList>
            <consortium name="The Broad Institute Genome Assembly &amp; Analysis Group"/>
            <consortium name="Computational R&amp;D Group"/>
            <consortium name="and Sequencing Platform"/>
            <person name="Di Palma F."/>
            <person name="Alfoldi J."/>
            <person name="Johnson J."/>
            <person name="Berlin A."/>
            <person name="Gnerre S."/>
            <person name="Jaffe D."/>
            <person name="MacCallum I."/>
            <person name="Young S."/>
            <person name="Walker B.J."/>
            <person name="Lander E.S."/>
            <person name="Lindblad-Toh K."/>
        </authorList>
    </citation>
    <scope>NUCLEOTIDE SEQUENCE [LARGE SCALE GENOMIC DNA]</scope>
</reference>
<dbReference type="CDD" id="cd05857">
    <property type="entry name" value="IgI_2_FGFR"/>
    <property type="match status" value="1"/>
</dbReference>
<evidence type="ECO:0000256" key="18">
    <source>
        <dbReference type="ARBA" id="ARBA00023136"/>
    </source>
</evidence>
<name>W5N3C2_LEPOC</name>
<feature type="binding site" evidence="28">
    <location>
        <position position="727"/>
    </location>
    <ligand>
        <name>Mg(2+)</name>
        <dbReference type="ChEBI" id="CHEBI:18420"/>
    </ligand>
</feature>